<gene>
    <name evidence="1" type="ORF">XB16_1644</name>
</gene>
<dbReference type="EMBL" id="CP027843">
    <property type="protein sequence ID" value="AVQ11974.1"/>
    <property type="molecule type" value="Genomic_DNA"/>
</dbReference>
<dbReference type="Proteomes" id="UP000033961">
    <property type="component" value="Chromosome I"/>
</dbReference>
<sequence>MNPIMPNCDFYAAREDNKALLELLFLNGGCRVYESYSHMDAELVEFSSMSDLERHFGIADWRKPLRESILLQILPMNAGPVTVERIALDPAKCNGATFRYSANGWGLVQLHLEAERGDKMRASNSNHNSEKRALAWASTYPDMPGPSAWDWVHVVSFSNRLNRVIRKLGVEKAGSRTILPKAAELKTAQSIKFV</sequence>
<proteinExistence type="predicted"/>
<dbReference type="AlphaFoldDB" id="A0A2P1QSX0"/>
<evidence type="ECO:0000313" key="1">
    <source>
        <dbReference type="EMBL" id="AVQ11974.1"/>
    </source>
</evidence>
<organism evidence="1 2">
    <name type="scientific">Leptospira santarosai</name>
    <dbReference type="NCBI Taxonomy" id="28183"/>
    <lineage>
        <taxon>Bacteria</taxon>
        <taxon>Pseudomonadati</taxon>
        <taxon>Spirochaetota</taxon>
        <taxon>Spirochaetia</taxon>
        <taxon>Leptospirales</taxon>
        <taxon>Leptospiraceae</taxon>
        <taxon>Leptospira</taxon>
    </lineage>
</organism>
<name>A0A2P1QSX0_9LEPT</name>
<accession>A0A2P1QSX0</accession>
<protein>
    <submittedName>
        <fullName evidence="1">Uncharacterized protein</fullName>
    </submittedName>
</protein>
<evidence type="ECO:0000313" key="2">
    <source>
        <dbReference type="Proteomes" id="UP000033961"/>
    </source>
</evidence>
<reference evidence="1 2" key="1">
    <citation type="journal article" date="2015" name="Genome Announc.">
        <title>Draft Genome Sequences of Leptospira santarosai Strains U160, U164, and U233, Isolated from Asymptomatic Cattle.</title>
        <authorList>
            <person name="Kremer F.S."/>
            <person name="Eslabao M.R."/>
            <person name="Provisor M."/>
            <person name="Woloski R.D."/>
            <person name="Ramires O.V."/>
            <person name="Moreno L.Z."/>
            <person name="Moreno A.M."/>
            <person name="Hamond C."/>
            <person name="Lilenbaum W."/>
            <person name="Dellagostin O.A."/>
        </authorList>
    </citation>
    <scope>NUCLEOTIDE SEQUENCE [LARGE SCALE GENOMIC DNA]</scope>
    <source>
        <strain evidence="1 2">U160</strain>
    </source>
</reference>